<keyword evidence="1" id="KW-0677">Repeat</keyword>
<dbReference type="PANTHER" id="PTHR48108">
    <property type="entry name" value="CBS DOMAIN-CONTAINING PROTEIN CBSX2, CHLOROPLASTIC"/>
    <property type="match status" value="1"/>
</dbReference>
<organism evidence="4 5">
    <name type="scientific">Roseospira marina</name>
    <dbReference type="NCBI Taxonomy" id="140057"/>
    <lineage>
        <taxon>Bacteria</taxon>
        <taxon>Pseudomonadati</taxon>
        <taxon>Pseudomonadota</taxon>
        <taxon>Alphaproteobacteria</taxon>
        <taxon>Rhodospirillales</taxon>
        <taxon>Rhodospirillaceae</taxon>
        <taxon>Roseospira</taxon>
    </lineage>
</organism>
<dbReference type="AlphaFoldDB" id="A0A5M6IBI3"/>
<dbReference type="InterPro" id="IPR000644">
    <property type="entry name" value="CBS_dom"/>
</dbReference>
<evidence type="ECO:0000259" key="3">
    <source>
        <dbReference type="PROSITE" id="PS51371"/>
    </source>
</evidence>
<gene>
    <name evidence="4" type="ORF">F1188_10220</name>
</gene>
<dbReference type="SMART" id="SM00116">
    <property type="entry name" value="CBS"/>
    <property type="match status" value="2"/>
</dbReference>
<dbReference type="Gene3D" id="3.10.580.10">
    <property type="entry name" value="CBS-domain"/>
    <property type="match status" value="1"/>
</dbReference>
<sequence>MKRLKQIMSTGLATITPTASLKAAAREMDTRSIGMLVVDRDGTLVGTLTDRDIVVRAVREGWDVNNTPVRDVMTEDVRTIDEEDSVVDAARIMAEAQVRRLLVTNARKEIVGTVSLGDLAMRGEDSAAVAEATRGVSAS</sequence>
<dbReference type="Proteomes" id="UP000324065">
    <property type="component" value="Unassembled WGS sequence"/>
</dbReference>
<keyword evidence="5" id="KW-1185">Reference proteome</keyword>
<name>A0A5M6IBI3_9PROT</name>
<evidence type="ECO:0000256" key="1">
    <source>
        <dbReference type="ARBA" id="ARBA00022737"/>
    </source>
</evidence>
<dbReference type="SUPFAM" id="SSF54631">
    <property type="entry name" value="CBS-domain pair"/>
    <property type="match status" value="1"/>
</dbReference>
<evidence type="ECO:0000256" key="2">
    <source>
        <dbReference type="PROSITE-ProRule" id="PRU00703"/>
    </source>
</evidence>
<feature type="domain" description="CBS" evidence="3">
    <location>
        <begin position="8"/>
        <end position="64"/>
    </location>
</feature>
<accession>A0A5M6IBI3</accession>
<dbReference type="PANTHER" id="PTHR48108:SF34">
    <property type="entry name" value="CBS DOMAIN-CONTAINING PROTEIN YHCV"/>
    <property type="match status" value="1"/>
</dbReference>
<dbReference type="OrthoDB" id="9802114at2"/>
<dbReference type="PROSITE" id="PS51371">
    <property type="entry name" value="CBS"/>
    <property type="match status" value="2"/>
</dbReference>
<reference evidence="4 5" key="1">
    <citation type="submission" date="2019-09" db="EMBL/GenBank/DDBJ databases">
        <title>Genome sequence of Roseospira marina, one of the more divergent members of the non-sulfur purple photosynthetic bacterial family, the Rhodospirillaceae.</title>
        <authorList>
            <person name="Meyer T."/>
            <person name="Kyndt J."/>
        </authorList>
    </citation>
    <scope>NUCLEOTIDE SEQUENCE [LARGE SCALE GENOMIC DNA]</scope>
    <source>
        <strain evidence="4 5">DSM 15113</strain>
    </source>
</reference>
<keyword evidence="2" id="KW-0129">CBS domain</keyword>
<dbReference type="EMBL" id="VWPJ01000008">
    <property type="protein sequence ID" value="KAA5605603.1"/>
    <property type="molecule type" value="Genomic_DNA"/>
</dbReference>
<dbReference type="InterPro" id="IPR051462">
    <property type="entry name" value="CBS_domain-containing"/>
</dbReference>
<protein>
    <submittedName>
        <fullName evidence="4">CBS domain-containing protein</fullName>
    </submittedName>
</protein>
<dbReference type="Pfam" id="PF00571">
    <property type="entry name" value="CBS"/>
    <property type="match status" value="2"/>
</dbReference>
<feature type="domain" description="CBS" evidence="3">
    <location>
        <begin position="73"/>
        <end position="129"/>
    </location>
</feature>
<dbReference type="RefSeq" id="WP_150062314.1">
    <property type="nucleotide sequence ID" value="NZ_JACHII010000002.1"/>
</dbReference>
<dbReference type="InterPro" id="IPR046342">
    <property type="entry name" value="CBS_dom_sf"/>
</dbReference>
<evidence type="ECO:0000313" key="5">
    <source>
        <dbReference type="Proteomes" id="UP000324065"/>
    </source>
</evidence>
<evidence type="ECO:0000313" key="4">
    <source>
        <dbReference type="EMBL" id="KAA5605603.1"/>
    </source>
</evidence>
<proteinExistence type="predicted"/>
<dbReference type="CDD" id="cd04622">
    <property type="entry name" value="CBS_pair_HRP1_like"/>
    <property type="match status" value="1"/>
</dbReference>
<comment type="caution">
    <text evidence="4">The sequence shown here is derived from an EMBL/GenBank/DDBJ whole genome shotgun (WGS) entry which is preliminary data.</text>
</comment>